<reference evidence="1 2" key="1">
    <citation type="submission" date="2013-11" db="EMBL/GenBank/DDBJ databases">
        <title>The Genome Sequence of Phytophthora parasitica P1976.</title>
        <authorList>
            <consortium name="The Broad Institute Genomics Platform"/>
            <person name="Russ C."/>
            <person name="Tyler B."/>
            <person name="Panabieres F."/>
            <person name="Shan W."/>
            <person name="Tripathy S."/>
            <person name="Grunwald N."/>
            <person name="Machado M."/>
            <person name="Johnson C.S."/>
            <person name="Walker B."/>
            <person name="Young S."/>
            <person name="Zeng Q."/>
            <person name="Gargeya S."/>
            <person name="Fitzgerald M."/>
            <person name="Haas B."/>
            <person name="Abouelleil A."/>
            <person name="Allen A.W."/>
            <person name="Alvarado L."/>
            <person name="Arachchi H.M."/>
            <person name="Berlin A.M."/>
            <person name="Chapman S.B."/>
            <person name="Gainer-Dewar J."/>
            <person name="Goldberg J."/>
            <person name="Griggs A."/>
            <person name="Gujja S."/>
            <person name="Hansen M."/>
            <person name="Howarth C."/>
            <person name="Imamovic A."/>
            <person name="Ireland A."/>
            <person name="Larimer J."/>
            <person name="McCowan C."/>
            <person name="Murphy C."/>
            <person name="Pearson M."/>
            <person name="Poon T.W."/>
            <person name="Priest M."/>
            <person name="Roberts A."/>
            <person name="Saif S."/>
            <person name="Shea T."/>
            <person name="Sisk P."/>
            <person name="Sykes S."/>
            <person name="Wortman J."/>
            <person name="Nusbaum C."/>
            <person name="Birren B."/>
        </authorList>
    </citation>
    <scope>NUCLEOTIDE SEQUENCE [LARGE SCALE GENOMIC DNA]</scope>
    <source>
        <strain evidence="1 2">P1976</strain>
    </source>
</reference>
<organism evidence="1 2">
    <name type="scientific">Phytophthora nicotianae P1976</name>
    <dbReference type="NCBI Taxonomy" id="1317066"/>
    <lineage>
        <taxon>Eukaryota</taxon>
        <taxon>Sar</taxon>
        <taxon>Stramenopiles</taxon>
        <taxon>Oomycota</taxon>
        <taxon>Peronosporomycetes</taxon>
        <taxon>Peronosporales</taxon>
        <taxon>Peronosporaceae</taxon>
        <taxon>Phytophthora</taxon>
    </lineage>
</organism>
<comment type="caution">
    <text evidence="1">The sequence shown here is derived from an EMBL/GenBank/DDBJ whole genome shotgun (WGS) entry which is preliminary data.</text>
</comment>
<dbReference type="Proteomes" id="UP000028582">
    <property type="component" value="Unassembled WGS sequence"/>
</dbReference>
<name>A0A081B3W5_PHYNI</name>
<accession>A0A081B3W5</accession>
<dbReference type="AlphaFoldDB" id="A0A081B3W5"/>
<gene>
    <name evidence="1" type="ORF">F444_00560</name>
</gene>
<evidence type="ECO:0000313" key="2">
    <source>
        <dbReference type="Proteomes" id="UP000028582"/>
    </source>
</evidence>
<protein>
    <recommendedName>
        <fullName evidence="3">MULE transposase domain-containing protein</fullName>
    </recommendedName>
</protein>
<evidence type="ECO:0008006" key="3">
    <source>
        <dbReference type="Google" id="ProtNLM"/>
    </source>
</evidence>
<dbReference type="EMBL" id="ANJA01000125">
    <property type="protein sequence ID" value="ETO85826.1"/>
    <property type="molecule type" value="Genomic_DNA"/>
</dbReference>
<evidence type="ECO:0000313" key="1">
    <source>
        <dbReference type="EMBL" id="ETO85826.1"/>
    </source>
</evidence>
<proteinExistence type="predicted"/>
<sequence length="634" mass="71639">MTRIVYAWQALGEFDSPESVTEFKYVEFCSSRVIHTDPACQCHVCRIMTEKRLGCVSRTCKVEGKCKCKIWGCTATKRWHIYYNGIEHLRDETTKREGPHRAVITAEMKRFILQQDECSRPPMLILSNLRRASGIIKPTQGFPTLAQVTNCAKYLLQGTKNSLKAVGEIVQQNPFDPTGDLSKPFCFGHRENASGHPYVGKGTDVDSFVVGVSSRTLVEASIEYASASRYTLFHADATFMLSDLGYPVITCGFSDVSRCYQLAAIFIISRRTAKAYAMCLEAFVRLVKHVQPTATFSINAAMGDVEDAQLNGFQQVHEFGAATYLMGNVYYLTAIIDQNDSIYTYETRYDIFRILARLYRCRSHERCEHRFKIKELRYQGVPTTYQLEESGQHGATGISVQRRGIHPLLVEEIDSLLRMGWGAQQLRSTLLHRFRHQPERLRLIPTRKQLENRKALLVKSADGWEILNHASFTAWAIDLVCMSREQFMSVTDPRDSSMDEIIVLDTFTVSGEEDEGTSFGVIVSSRPVFRNIANSVRDQGNELVCASDGTFKLHFGGWTVVDCRSTAVTWSRGTAVHRLIPWVYMIVRSESTATHTRMFQIVREKSMAFLDIEVNVASGSLDHSDVIASAFQST</sequence>
<dbReference type="OrthoDB" id="166868at2759"/>